<sequence>MNKPAPKTVLNFLSEHFEFIYELFNLCKQENFLKSEILISLCNQHDIKINILLTYRIIRELKNGDYQFNNFFFEFVSFLLDDFKLDLPESIRKYTTAIEKIYYDLTTETELNRINEYINGLTREIQEFISRIESNTNKLLDETQDLKANIGRIEYSAKIKMASHWIDFYINPLNSVLNKDHSDSIINKLQRISDFANERRLHFSDVNIRLQYEKLYNHILNAEDDLLKHSRILTKELLPLLETIQYEHPILSGLIEFIKSPDQYTPPDLFKPKKRSPFSAYFNEDALFILELTEKKEPITIYEDTEFERPWLFDKEKYKKLLLDSLPIDNYFEWCAVELIKEYESIDAEKFYSLAALLFENEFEAEFIDNNKFCIELQDYTVYSPMIRLKHAAIS</sequence>
<dbReference type="Proteomes" id="UP000663720">
    <property type="component" value="Chromosome"/>
</dbReference>
<accession>A0A975B3Y5</accession>
<dbReference type="RefSeq" id="WP_207690198.1">
    <property type="nucleotide sequence ID" value="NZ_CP061799.1"/>
</dbReference>
<dbReference type="AlphaFoldDB" id="A0A975B3Y5"/>
<name>A0A975B3Y5_9BACT</name>
<organism evidence="1 2">
    <name type="scientific">Desulfonema limicola</name>
    <dbReference type="NCBI Taxonomy" id="45656"/>
    <lineage>
        <taxon>Bacteria</taxon>
        <taxon>Pseudomonadati</taxon>
        <taxon>Thermodesulfobacteriota</taxon>
        <taxon>Desulfobacteria</taxon>
        <taxon>Desulfobacterales</taxon>
        <taxon>Desulfococcaceae</taxon>
        <taxon>Desulfonema</taxon>
    </lineage>
</organism>
<reference evidence="1" key="1">
    <citation type="journal article" date="2021" name="Microb. Physiol.">
        <title>Proteogenomic Insights into the Physiology of Marine, Sulfate-Reducing, Filamentous Desulfonema limicola and Desulfonema magnum.</title>
        <authorList>
            <person name="Schnaars V."/>
            <person name="Wohlbrand L."/>
            <person name="Scheve S."/>
            <person name="Hinrichs C."/>
            <person name="Reinhardt R."/>
            <person name="Rabus R."/>
        </authorList>
    </citation>
    <scope>NUCLEOTIDE SEQUENCE</scope>
    <source>
        <strain evidence="1">5ac10</strain>
    </source>
</reference>
<dbReference type="KEGG" id="dli:dnl_05420"/>
<dbReference type="EMBL" id="CP061799">
    <property type="protein sequence ID" value="QTA78321.1"/>
    <property type="molecule type" value="Genomic_DNA"/>
</dbReference>
<evidence type="ECO:0000313" key="1">
    <source>
        <dbReference type="EMBL" id="QTA78321.1"/>
    </source>
</evidence>
<protein>
    <submittedName>
        <fullName evidence="1">Uncharacterized protein</fullName>
    </submittedName>
</protein>
<proteinExistence type="predicted"/>
<evidence type="ECO:0000313" key="2">
    <source>
        <dbReference type="Proteomes" id="UP000663720"/>
    </source>
</evidence>
<gene>
    <name evidence="1" type="ORF">dnl_05420</name>
</gene>
<keyword evidence="2" id="KW-1185">Reference proteome</keyword>